<reference evidence="1 2" key="1">
    <citation type="submission" date="2021-06" db="EMBL/GenBank/DDBJ databases">
        <title>Caerostris extrusa draft genome.</title>
        <authorList>
            <person name="Kono N."/>
            <person name="Arakawa K."/>
        </authorList>
    </citation>
    <scope>NUCLEOTIDE SEQUENCE [LARGE SCALE GENOMIC DNA]</scope>
</reference>
<name>A0AAV4YD92_CAEEX</name>
<comment type="caution">
    <text evidence="1">The sequence shown here is derived from an EMBL/GenBank/DDBJ whole genome shotgun (WGS) entry which is preliminary data.</text>
</comment>
<protein>
    <submittedName>
        <fullName evidence="1">Uncharacterized protein</fullName>
    </submittedName>
</protein>
<proteinExistence type="predicted"/>
<gene>
    <name evidence="1" type="ORF">CEXT_597711</name>
</gene>
<sequence length="142" mass="16080">MLLIPLSTTLGARRSSVRWDVNARTVVEEVGILPLRACVKDLSGFIVRVLNDLGEISRRISKDKNPMGTFVELKLSNSNVFWSCGSNNYKLQDTPYEFFSGVKLSRILQMYLTSQSESNLLRNKFLTKSLLELCLCFPSRIA</sequence>
<evidence type="ECO:0000313" key="1">
    <source>
        <dbReference type="EMBL" id="GIZ04973.1"/>
    </source>
</evidence>
<organism evidence="1 2">
    <name type="scientific">Caerostris extrusa</name>
    <name type="common">Bark spider</name>
    <name type="synonym">Caerostris bankana</name>
    <dbReference type="NCBI Taxonomy" id="172846"/>
    <lineage>
        <taxon>Eukaryota</taxon>
        <taxon>Metazoa</taxon>
        <taxon>Ecdysozoa</taxon>
        <taxon>Arthropoda</taxon>
        <taxon>Chelicerata</taxon>
        <taxon>Arachnida</taxon>
        <taxon>Araneae</taxon>
        <taxon>Araneomorphae</taxon>
        <taxon>Entelegynae</taxon>
        <taxon>Araneoidea</taxon>
        <taxon>Araneidae</taxon>
        <taxon>Caerostris</taxon>
    </lineage>
</organism>
<dbReference type="EMBL" id="BPLR01019179">
    <property type="protein sequence ID" value="GIZ04973.1"/>
    <property type="molecule type" value="Genomic_DNA"/>
</dbReference>
<evidence type="ECO:0000313" key="2">
    <source>
        <dbReference type="Proteomes" id="UP001054945"/>
    </source>
</evidence>
<keyword evidence="2" id="KW-1185">Reference proteome</keyword>
<dbReference type="Proteomes" id="UP001054945">
    <property type="component" value="Unassembled WGS sequence"/>
</dbReference>
<dbReference type="AlphaFoldDB" id="A0AAV4YD92"/>
<accession>A0AAV4YD92</accession>